<dbReference type="PANTHER" id="PTHR30535:SF4">
    <property type="entry name" value="HEMIN-BINDING PERIPLASMIC PROTEIN HMUT"/>
    <property type="match status" value="1"/>
</dbReference>
<keyword evidence="1" id="KW-0732">Signal</keyword>
<evidence type="ECO:0000256" key="1">
    <source>
        <dbReference type="ARBA" id="ARBA00022729"/>
    </source>
</evidence>
<dbReference type="InterPro" id="IPR050902">
    <property type="entry name" value="ABC_Transporter_SBP"/>
</dbReference>
<protein>
    <submittedName>
        <fullName evidence="3">Hemin ABC transporter substrate-binding protein</fullName>
    </submittedName>
</protein>
<dbReference type="NCBIfam" id="NF038402">
    <property type="entry name" value="TroA_like"/>
    <property type="match status" value="1"/>
</dbReference>
<dbReference type="InterPro" id="IPR002491">
    <property type="entry name" value="ABC_transptr_periplasmic_BD"/>
</dbReference>
<dbReference type="SUPFAM" id="SSF53807">
    <property type="entry name" value="Helical backbone' metal receptor"/>
    <property type="match status" value="1"/>
</dbReference>
<dbReference type="PANTHER" id="PTHR30535">
    <property type="entry name" value="VITAMIN B12-BINDING PROTEIN"/>
    <property type="match status" value="1"/>
</dbReference>
<gene>
    <name evidence="3" type="ORF">FME95_10855</name>
</gene>
<reference evidence="3 4" key="1">
    <citation type="submission" date="2019-07" db="EMBL/GenBank/DDBJ databases">
        <title>Reinekea sp. strain SSH23 genome sequencing and assembly.</title>
        <authorList>
            <person name="Kim I."/>
        </authorList>
    </citation>
    <scope>NUCLEOTIDE SEQUENCE [LARGE SCALE GENOMIC DNA]</scope>
    <source>
        <strain evidence="3 4">SSH23</strain>
    </source>
</reference>
<accession>A0A5C8Z203</accession>
<evidence type="ECO:0000259" key="2">
    <source>
        <dbReference type="PROSITE" id="PS50983"/>
    </source>
</evidence>
<dbReference type="InterPro" id="IPR054828">
    <property type="entry name" value="Vit_B12_bind_prot"/>
</dbReference>
<dbReference type="Pfam" id="PF01497">
    <property type="entry name" value="Peripla_BP_2"/>
    <property type="match status" value="1"/>
</dbReference>
<proteinExistence type="predicted"/>
<dbReference type="CDD" id="cd01149">
    <property type="entry name" value="HutB"/>
    <property type="match status" value="1"/>
</dbReference>
<evidence type="ECO:0000313" key="3">
    <source>
        <dbReference type="EMBL" id="TXR52192.1"/>
    </source>
</evidence>
<keyword evidence="4" id="KW-1185">Reference proteome</keyword>
<dbReference type="PROSITE" id="PS50983">
    <property type="entry name" value="FE_B12_PBP"/>
    <property type="match status" value="1"/>
</dbReference>
<dbReference type="Proteomes" id="UP000321764">
    <property type="component" value="Unassembled WGS sequence"/>
</dbReference>
<dbReference type="EMBL" id="VKAD01000002">
    <property type="protein sequence ID" value="TXR52192.1"/>
    <property type="molecule type" value="Genomic_DNA"/>
</dbReference>
<feature type="domain" description="Fe/B12 periplasmic-binding" evidence="2">
    <location>
        <begin position="13"/>
        <end position="267"/>
    </location>
</feature>
<sequence>MVTSPLFAEAPKRIVSADGSLTEIIFALGEQHRLVGVDTTSTYPQQASELPQIGYKRNLSAEGMLSLLPDVIVATQDSGPERVINQLQAAGVNIQTYSEQPSLDAVKEKILGIAELLEKPKQGQALWQQVEQQVAEAEKISSNIEKPVRVMFVLSLGDRSPLVAGRNSSPDTMIQLAGANNAVTEFEGYKPMPVEAIIKAQPDVILMMDRAGHSTNATELFALPGFSATPAAEQQRLILIDGLKLLGFGPRIGEAISELTQQLYSGS</sequence>
<evidence type="ECO:0000313" key="4">
    <source>
        <dbReference type="Proteomes" id="UP000321764"/>
    </source>
</evidence>
<organism evidence="3 4">
    <name type="scientific">Reinekea thalattae</name>
    <dbReference type="NCBI Taxonomy" id="2593301"/>
    <lineage>
        <taxon>Bacteria</taxon>
        <taxon>Pseudomonadati</taxon>
        <taxon>Pseudomonadota</taxon>
        <taxon>Gammaproteobacteria</taxon>
        <taxon>Oceanospirillales</taxon>
        <taxon>Saccharospirillaceae</taxon>
        <taxon>Reinekea</taxon>
    </lineage>
</organism>
<name>A0A5C8Z203_9GAMM</name>
<dbReference type="OrthoDB" id="9797736at2"/>
<dbReference type="AlphaFoldDB" id="A0A5C8Z203"/>
<dbReference type="Gene3D" id="3.40.50.1980">
    <property type="entry name" value="Nitrogenase molybdenum iron protein domain"/>
    <property type="match status" value="2"/>
</dbReference>
<comment type="caution">
    <text evidence="3">The sequence shown here is derived from an EMBL/GenBank/DDBJ whole genome shotgun (WGS) entry which is preliminary data.</text>
</comment>